<dbReference type="InterPro" id="IPR017441">
    <property type="entry name" value="Protein_kinase_ATP_BS"/>
</dbReference>
<dbReference type="InterPro" id="IPR008271">
    <property type="entry name" value="Ser/Thr_kinase_AS"/>
</dbReference>
<dbReference type="PANTHER" id="PTHR47974">
    <property type="entry name" value="OS07G0415500 PROTEIN"/>
    <property type="match status" value="1"/>
</dbReference>
<reference evidence="12" key="1">
    <citation type="submission" date="2021-01" db="EMBL/GenBank/DDBJ databases">
        <title>Adiantum capillus-veneris genome.</title>
        <authorList>
            <person name="Fang Y."/>
            <person name="Liao Q."/>
        </authorList>
    </citation>
    <scope>NUCLEOTIDE SEQUENCE</scope>
    <source>
        <strain evidence="12">H3</strain>
        <tissue evidence="12">Leaf</tissue>
    </source>
</reference>
<dbReference type="FunFam" id="1.10.510.10:FF:000537">
    <property type="entry name" value="Putative receptor-like protein kinase"/>
    <property type="match status" value="1"/>
</dbReference>
<evidence type="ECO:0000259" key="11">
    <source>
        <dbReference type="PROSITE" id="PS50011"/>
    </source>
</evidence>
<accession>A0A9D4UZI9</accession>
<dbReference type="GO" id="GO:0016020">
    <property type="term" value="C:membrane"/>
    <property type="evidence" value="ECO:0007669"/>
    <property type="project" value="UniProtKB-SubCell"/>
</dbReference>
<sequence length="760" mass="83817">RLSLLLLPSLYALQHPQAMRKQKQEHHTSLLFIPSSLIISFSVVLLHDLPAHAALAQSCFASTNQGSICSSGTVDVSFPFLTSDECHDIESSFIITNCDISNAYPNWPGFSKDATKAASPLHASVVNMYSPLPLPGNLSYPSDLPFDTGYGYIALTWNPSLLGRNACGTLASYEQISQDIPQSINLRDFAHSAFNFHNSTIILLFRCNATKANTTSNLQMSSIACMAYGKECNQNKDEGYNCYQYMIPNKELNLLQVMNASGCKQTMFFVAVDPSLIVLSTWKPGILLLIWNPTGTNWLASTFQDCVKCTSRNGSCGYDRLGNFTCSCATICSSENPQITALPAGSPTSPAAPQGCSGVLSCNAGRIWIEVGIGVGSAVLIIFTLCWIAKAKLFKKPEAITSKPEPDLENLTERPIEMSYSSLVSATSNFMNTLGQGGFGIVYRGSLIAGVQIAVKVMEVASEHTKTHFLNEVATIGRIHHVHLVRLLGFCVKKQHRVLVYEYVKNGSLDKWLFCNHRDDPAMFLHWRQRYNIALGIAKGLGYLHEECRYRIIHCDIKPQNILLDEHLCPKIADFGLAKLMARDESSVATLARGTPGYMAPEFWLAGKGQMSTKFDVYSYGMVLLELISGHRNFENGSGFPGEAFDAAIKGDIQSIIDVKLDITMPLDEKLAVSKTMEDWQDVRRALFVALWCIQDHPTNRPHMSEVVLYLEGKVAIDENPPCPAIASILLSLGRQQSCQSNQRDLHITPMSGHWNDSSN</sequence>
<dbReference type="PANTHER" id="PTHR47974:SF9">
    <property type="entry name" value="RECEPTOR-LIKE SERINE_THREONINE-PROTEIN KINASE"/>
    <property type="match status" value="1"/>
</dbReference>
<feature type="non-terminal residue" evidence="12">
    <location>
        <position position="760"/>
    </location>
</feature>
<dbReference type="EMBL" id="JABFUD020000008">
    <property type="protein sequence ID" value="KAI5077026.1"/>
    <property type="molecule type" value="Genomic_DNA"/>
</dbReference>
<dbReference type="PROSITE" id="PS00108">
    <property type="entry name" value="PROTEIN_KINASE_ST"/>
    <property type="match status" value="1"/>
</dbReference>
<comment type="caution">
    <text evidence="12">The sequence shown here is derived from an EMBL/GenBank/DDBJ whole genome shotgun (WGS) entry which is preliminary data.</text>
</comment>
<dbReference type="SMART" id="SM00220">
    <property type="entry name" value="S_TKc"/>
    <property type="match status" value="1"/>
</dbReference>
<evidence type="ECO:0000256" key="2">
    <source>
        <dbReference type="ARBA" id="ARBA00022679"/>
    </source>
</evidence>
<keyword evidence="7 10" id="KW-0067">ATP-binding</keyword>
<evidence type="ECO:0000256" key="3">
    <source>
        <dbReference type="ARBA" id="ARBA00022692"/>
    </source>
</evidence>
<dbReference type="Gene3D" id="1.10.510.10">
    <property type="entry name" value="Transferase(Phosphotransferase) domain 1"/>
    <property type="match status" value="1"/>
</dbReference>
<evidence type="ECO:0000313" key="13">
    <source>
        <dbReference type="Proteomes" id="UP000886520"/>
    </source>
</evidence>
<feature type="domain" description="Protein kinase" evidence="11">
    <location>
        <begin position="428"/>
        <end position="711"/>
    </location>
</feature>
<dbReference type="OrthoDB" id="4062651at2759"/>
<dbReference type="PROSITE" id="PS00107">
    <property type="entry name" value="PROTEIN_KINASE_ATP"/>
    <property type="match status" value="1"/>
</dbReference>
<keyword evidence="6" id="KW-0418">Kinase</keyword>
<dbReference type="AlphaFoldDB" id="A0A9D4UZI9"/>
<dbReference type="InterPro" id="IPR000719">
    <property type="entry name" value="Prot_kinase_dom"/>
</dbReference>
<protein>
    <recommendedName>
        <fullName evidence="11">Protein kinase domain-containing protein</fullName>
    </recommendedName>
</protein>
<dbReference type="Proteomes" id="UP000886520">
    <property type="component" value="Chromosome 8"/>
</dbReference>
<feature type="binding site" evidence="10">
    <location>
        <position position="456"/>
    </location>
    <ligand>
        <name>ATP</name>
        <dbReference type="ChEBI" id="CHEBI:30616"/>
    </ligand>
</feature>
<dbReference type="GO" id="GO:0005524">
    <property type="term" value="F:ATP binding"/>
    <property type="evidence" value="ECO:0007669"/>
    <property type="project" value="UniProtKB-UniRule"/>
</dbReference>
<keyword evidence="3" id="KW-0812">Transmembrane</keyword>
<keyword evidence="2" id="KW-0808">Transferase</keyword>
<comment type="subcellular location">
    <subcellularLocation>
        <location evidence="1">Membrane</location>
        <topology evidence="1">Single-pass membrane protein</topology>
    </subcellularLocation>
</comment>
<dbReference type="SUPFAM" id="SSF56112">
    <property type="entry name" value="Protein kinase-like (PK-like)"/>
    <property type="match status" value="1"/>
</dbReference>
<evidence type="ECO:0000256" key="4">
    <source>
        <dbReference type="ARBA" id="ARBA00022729"/>
    </source>
</evidence>
<evidence type="ECO:0000256" key="5">
    <source>
        <dbReference type="ARBA" id="ARBA00022741"/>
    </source>
</evidence>
<keyword evidence="4" id="KW-0732">Signal</keyword>
<dbReference type="InterPro" id="IPR011009">
    <property type="entry name" value="Kinase-like_dom_sf"/>
</dbReference>
<dbReference type="CDD" id="cd14066">
    <property type="entry name" value="STKc_IRAK"/>
    <property type="match status" value="1"/>
</dbReference>
<evidence type="ECO:0000256" key="6">
    <source>
        <dbReference type="ARBA" id="ARBA00022777"/>
    </source>
</evidence>
<evidence type="ECO:0000256" key="10">
    <source>
        <dbReference type="PROSITE-ProRule" id="PRU10141"/>
    </source>
</evidence>
<dbReference type="FunFam" id="3.30.200.20:FF:000178">
    <property type="entry name" value="serine/threonine-protein kinase PBS1-like"/>
    <property type="match status" value="1"/>
</dbReference>
<keyword evidence="8" id="KW-1133">Transmembrane helix</keyword>
<proteinExistence type="predicted"/>
<dbReference type="PROSITE" id="PS50011">
    <property type="entry name" value="PROTEIN_KINASE_DOM"/>
    <property type="match status" value="1"/>
</dbReference>
<evidence type="ECO:0000256" key="1">
    <source>
        <dbReference type="ARBA" id="ARBA00004167"/>
    </source>
</evidence>
<evidence type="ECO:0000313" key="12">
    <source>
        <dbReference type="EMBL" id="KAI5077026.1"/>
    </source>
</evidence>
<dbReference type="Pfam" id="PF00069">
    <property type="entry name" value="Pkinase"/>
    <property type="match status" value="1"/>
</dbReference>
<dbReference type="GO" id="GO:0004672">
    <property type="term" value="F:protein kinase activity"/>
    <property type="evidence" value="ECO:0007669"/>
    <property type="project" value="InterPro"/>
</dbReference>
<keyword evidence="5 10" id="KW-0547">Nucleotide-binding</keyword>
<evidence type="ECO:0000256" key="8">
    <source>
        <dbReference type="ARBA" id="ARBA00022989"/>
    </source>
</evidence>
<evidence type="ECO:0000256" key="7">
    <source>
        <dbReference type="ARBA" id="ARBA00022840"/>
    </source>
</evidence>
<keyword evidence="13" id="KW-1185">Reference proteome</keyword>
<dbReference type="Gene3D" id="3.30.200.20">
    <property type="entry name" value="Phosphorylase Kinase, domain 1"/>
    <property type="match status" value="1"/>
</dbReference>
<organism evidence="12 13">
    <name type="scientific">Adiantum capillus-veneris</name>
    <name type="common">Maidenhair fern</name>
    <dbReference type="NCBI Taxonomy" id="13818"/>
    <lineage>
        <taxon>Eukaryota</taxon>
        <taxon>Viridiplantae</taxon>
        <taxon>Streptophyta</taxon>
        <taxon>Embryophyta</taxon>
        <taxon>Tracheophyta</taxon>
        <taxon>Polypodiopsida</taxon>
        <taxon>Polypodiidae</taxon>
        <taxon>Polypodiales</taxon>
        <taxon>Pteridineae</taxon>
        <taxon>Pteridaceae</taxon>
        <taxon>Vittarioideae</taxon>
        <taxon>Adiantum</taxon>
    </lineage>
</organism>
<gene>
    <name evidence="12" type="ORF">GOP47_0009091</name>
</gene>
<evidence type="ECO:0000256" key="9">
    <source>
        <dbReference type="ARBA" id="ARBA00023136"/>
    </source>
</evidence>
<name>A0A9D4UZI9_ADICA</name>
<keyword evidence="9" id="KW-0472">Membrane</keyword>